<evidence type="ECO:0000259" key="1">
    <source>
        <dbReference type="Pfam" id="PF08818"/>
    </source>
</evidence>
<reference evidence="2 3" key="1">
    <citation type="journal article" date="2007" name="Nature">
        <title>Light stimulates growth of proteorhodopsin-containing marine Flavobacteria.</title>
        <authorList>
            <person name="Gomez-Consarnau L."/>
            <person name="Gonzalez J.M."/>
            <person name="Coll-Llado M."/>
            <person name="Gourdon P."/>
            <person name="Pascher T."/>
            <person name="Neutze R."/>
            <person name="Pedros-Alio C."/>
            <person name="Pinhassi J."/>
        </authorList>
    </citation>
    <scope>NUCLEOTIDE SEQUENCE [LARGE SCALE GENOMIC DNA]</scope>
    <source>
        <strain evidence="2 3">MED217</strain>
    </source>
</reference>
<feature type="domain" description="YdhG-like" evidence="1">
    <location>
        <begin position="16"/>
        <end position="108"/>
    </location>
</feature>
<dbReference type="EMBL" id="AANC01000008">
    <property type="protein sequence ID" value="EAQ48365.1"/>
    <property type="molecule type" value="Genomic_DNA"/>
</dbReference>
<sequence>MKPAEAYILSKPEPFKSVLLELQVLIAHTAPEAELLYKWNLPFYYLNGKMFCFLNFRKRFVDLSFVYGTDLNDPEGHLVAGEGRKRLRSLRYKGVEDIDAEVIIYFLEQLRKICRG</sequence>
<dbReference type="Gene3D" id="3.90.1150.200">
    <property type="match status" value="1"/>
</dbReference>
<dbReference type="AlphaFoldDB" id="A3XQ10"/>
<accession>A3XQ10</accession>
<dbReference type="Proteomes" id="UP000001601">
    <property type="component" value="Unassembled WGS sequence"/>
</dbReference>
<dbReference type="eggNOG" id="COG5649">
    <property type="taxonomic scope" value="Bacteria"/>
</dbReference>
<dbReference type="SUPFAM" id="SSF159888">
    <property type="entry name" value="YdhG-like"/>
    <property type="match status" value="1"/>
</dbReference>
<evidence type="ECO:0000313" key="2">
    <source>
        <dbReference type="EMBL" id="EAQ48365.1"/>
    </source>
</evidence>
<comment type="caution">
    <text evidence="2">The sequence shown here is derived from an EMBL/GenBank/DDBJ whole genome shotgun (WGS) entry which is preliminary data.</text>
</comment>
<dbReference type="OrthoDB" id="670608at2"/>
<dbReference type="InterPro" id="IPR014922">
    <property type="entry name" value="YdhG-like"/>
</dbReference>
<proteinExistence type="predicted"/>
<dbReference type="Pfam" id="PF08818">
    <property type="entry name" value="DUF1801"/>
    <property type="match status" value="1"/>
</dbReference>
<organism evidence="2 3">
    <name type="scientific">Leeuwenhoekiella blandensis (strain CECT 7118 / CCUG 51940 / KCTC 22103 / MED217)</name>
    <name type="common">Flavobacterium sp. (strain MED217)</name>
    <dbReference type="NCBI Taxonomy" id="398720"/>
    <lineage>
        <taxon>Bacteria</taxon>
        <taxon>Pseudomonadati</taxon>
        <taxon>Bacteroidota</taxon>
        <taxon>Flavobacteriia</taxon>
        <taxon>Flavobacteriales</taxon>
        <taxon>Flavobacteriaceae</taxon>
        <taxon>Leeuwenhoekiella</taxon>
    </lineage>
</organism>
<gene>
    <name evidence="2" type="ORF">MED217_12699</name>
</gene>
<dbReference type="RefSeq" id="WP_009780895.1">
    <property type="nucleotide sequence ID" value="NZ_CH672395.1"/>
</dbReference>
<evidence type="ECO:0000313" key="3">
    <source>
        <dbReference type="Proteomes" id="UP000001601"/>
    </source>
</evidence>
<dbReference type="HOGENOM" id="CLU_165398_0_0_10"/>
<dbReference type="STRING" id="398720.MED217_12699"/>
<keyword evidence="3" id="KW-1185">Reference proteome</keyword>
<protein>
    <recommendedName>
        <fullName evidence="1">YdhG-like domain-containing protein</fullName>
    </recommendedName>
</protein>
<name>A3XQ10_LEEBM</name>